<dbReference type="InterPro" id="IPR009081">
    <property type="entry name" value="PP-bd_ACP"/>
</dbReference>
<feature type="region of interest" description="Disordered" evidence="9">
    <location>
        <begin position="2126"/>
        <end position="2148"/>
    </location>
</feature>
<evidence type="ECO:0000259" key="12">
    <source>
        <dbReference type="PROSITE" id="PS52019"/>
    </source>
</evidence>
<dbReference type="Pfam" id="PF14765">
    <property type="entry name" value="PS-DH"/>
    <property type="match status" value="2"/>
</dbReference>
<dbReference type="CDD" id="cd05195">
    <property type="entry name" value="enoyl_red"/>
    <property type="match status" value="2"/>
</dbReference>
<dbReference type="Gene3D" id="3.40.47.10">
    <property type="match status" value="1"/>
</dbReference>
<feature type="domain" description="Carrier" evidence="10">
    <location>
        <begin position="3120"/>
        <end position="3195"/>
    </location>
</feature>
<dbReference type="InterPro" id="IPR032821">
    <property type="entry name" value="PKS_assoc"/>
</dbReference>
<evidence type="ECO:0000256" key="3">
    <source>
        <dbReference type="ARBA" id="ARBA00022553"/>
    </source>
</evidence>
<dbReference type="SUPFAM" id="SSF52151">
    <property type="entry name" value="FabD/lysophospholipase-like"/>
    <property type="match status" value="1"/>
</dbReference>
<dbReference type="InterPro" id="IPR057326">
    <property type="entry name" value="KR_dom"/>
</dbReference>
<dbReference type="Gene3D" id="1.10.1200.10">
    <property type="entry name" value="ACP-like"/>
    <property type="match status" value="2"/>
</dbReference>
<keyword evidence="6" id="KW-0511">Multifunctional enzyme</keyword>
<dbReference type="EMBL" id="JASJUS010000076">
    <property type="protein sequence ID" value="MDL2082140.1"/>
    <property type="molecule type" value="Genomic_DNA"/>
</dbReference>
<dbReference type="PROSITE" id="PS01162">
    <property type="entry name" value="QOR_ZETA_CRYSTAL"/>
    <property type="match status" value="2"/>
</dbReference>
<dbReference type="InterPro" id="IPR013154">
    <property type="entry name" value="ADH-like_N"/>
</dbReference>
<dbReference type="InterPro" id="IPR011032">
    <property type="entry name" value="GroES-like_sf"/>
</dbReference>
<dbReference type="InterPro" id="IPR049551">
    <property type="entry name" value="PKS_DH_C"/>
</dbReference>
<organism evidence="13 14">
    <name type="scientific">Streptomyces fuscus</name>
    <dbReference type="NCBI Taxonomy" id="3048495"/>
    <lineage>
        <taxon>Bacteria</taxon>
        <taxon>Bacillati</taxon>
        <taxon>Actinomycetota</taxon>
        <taxon>Actinomycetes</taxon>
        <taxon>Kitasatosporales</taxon>
        <taxon>Streptomycetaceae</taxon>
        <taxon>Streptomyces</taxon>
    </lineage>
</organism>
<dbReference type="Pfam" id="PF08659">
    <property type="entry name" value="KR"/>
    <property type="match status" value="2"/>
</dbReference>
<dbReference type="Pfam" id="PF22953">
    <property type="entry name" value="SpnB_Rossmann"/>
    <property type="match status" value="2"/>
</dbReference>
<dbReference type="SUPFAM" id="SSF47336">
    <property type="entry name" value="ACP-like"/>
    <property type="match status" value="2"/>
</dbReference>
<feature type="compositionally biased region" description="Basic and acidic residues" evidence="9">
    <location>
        <begin position="2129"/>
        <end position="2148"/>
    </location>
</feature>
<gene>
    <name evidence="13" type="ORF">QNN03_37545</name>
</gene>
<dbReference type="PROSITE" id="PS00012">
    <property type="entry name" value="PHOSPHOPANTETHEINE"/>
    <property type="match status" value="2"/>
</dbReference>
<evidence type="ECO:0000313" key="13">
    <source>
        <dbReference type="EMBL" id="MDL2082140.1"/>
    </source>
</evidence>
<dbReference type="Proteomes" id="UP001241926">
    <property type="component" value="Unassembled WGS sequence"/>
</dbReference>
<dbReference type="InterPro" id="IPR002364">
    <property type="entry name" value="Quin_OxRdtase/zeta-crystal_CS"/>
</dbReference>
<feature type="domain" description="Carrier" evidence="10">
    <location>
        <begin position="1051"/>
        <end position="1126"/>
    </location>
</feature>
<evidence type="ECO:0000256" key="2">
    <source>
        <dbReference type="ARBA" id="ARBA00022450"/>
    </source>
</evidence>
<protein>
    <submittedName>
        <fullName evidence="13">SDR family NAD(P)-dependent oxidoreductase</fullName>
    </submittedName>
</protein>
<dbReference type="PROSITE" id="PS52019">
    <property type="entry name" value="PKS_MFAS_DH"/>
    <property type="match status" value="2"/>
</dbReference>
<evidence type="ECO:0000256" key="6">
    <source>
        <dbReference type="ARBA" id="ARBA00023268"/>
    </source>
</evidence>
<feature type="region of interest" description="C-terminal hotdog fold" evidence="8">
    <location>
        <begin position="110"/>
        <end position="251"/>
    </location>
</feature>
<dbReference type="InterPro" id="IPR050091">
    <property type="entry name" value="PKS_NRPS_Biosynth_Enz"/>
</dbReference>
<dbReference type="InterPro" id="IPR020807">
    <property type="entry name" value="PKS_DH"/>
</dbReference>
<evidence type="ECO:0000256" key="8">
    <source>
        <dbReference type="PROSITE-ProRule" id="PRU01363"/>
    </source>
</evidence>
<dbReference type="Gene3D" id="3.10.129.110">
    <property type="entry name" value="Polyketide synthase dehydratase"/>
    <property type="match status" value="2"/>
</dbReference>
<evidence type="ECO:0000256" key="4">
    <source>
        <dbReference type="ARBA" id="ARBA00022679"/>
    </source>
</evidence>
<dbReference type="RefSeq" id="WP_285437236.1">
    <property type="nucleotide sequence ID" value="NZ_JASJUS010000076.1"/>
</dbReference>
<sequence>HPWLADHAVAGTVLFPGTGFVELAIRAGDEVGYGHLAELTLHAPLVLPEERAVQLQVVVAAESEGRRALTVYSRPEGTEDEWTLHAEGLLAAEAVAPPDTGLAVWPPVGAEAVDISAFYPEAEAAGYGYGPAFQGLRAAWRHGETVYAELELPEKQRSEAARFGLHPALLDAALQAIGLGRFGAPDERDALRLPYVWSDVSLAAVGASAVRVRLTPAGPDAVMIDVADAAGRAVAHVGSLALRPVRADQLTSVGDRRGDDGLFVLRWTTVPTVPADTTTAWAVVGEDSLGLAAAVQLAGAAVDSYEGPAALRAAVAAGVSAPGTVLCAPPSDPAALLGFLQEWLGDEALAASRLAVVTRGAVATRPDEDVPDLRGAALWGLVRTAQTEAPDRFLLVDLDPAEQAADEVTDAVAVALAADESQVAVRGGELLVPRLAPADADGALVPPAGEPAWRLDTAASGTLEGLRLLPAPQAVAELAPGQIRIGVRAAGVNFRDVLIGLGMVPGQTVMGSECAGVVLEVGDGVTRFAPGDRVVGIVDGGFGPLAVADARMVAPVPEGWSYQQAASVPVAYLTAWLGLVDLAGVRQGDTVLVHAGAGGVGIAAIQLARHLGATVLATASPGKWDVLRGLGLTDDQIASSRDLGFREKFRDRRVDIVLNSLAREFVDASLELLSDGGRFLEMGKTDKRDPEQVAREHPGVVYRAYDLKEAGAEQCGEMLAEVLALFERGVLRHMPVTTWDVRRGPQAFRHMSQARHTGKVVLTTPPVLDPDGTVLITGGTGTLGSLLARHLVTAYGVRHLLLIGRQGPDAPGAAELVAELGELGAVAEVAACDAADRDQLAALLDGRRLTGVVHAAGVLADGVLTSLTPEQLATVWRPKVEAAVNLHELTRDTDLGMFVLYSSASGVFGGPGQANYAAANVYLDALAQHRRARGLPATSLAWGLWATASAMTGHLADGDIGRVARNGFVPLTDDQGNALFDAALARDGAHFVAADLDTAALRAAVAGKPVPPLLRGIVRGTARRTVDAVGPDRTDALAGRIGGLPPAERERFLLDLVRSHVAAVLGHLDPRALDVERPFKDLGFDSLTSVELRNRVNAATGLRLPAALTFDHPTPAAVARLIAGELTGVHDEDTTVGGRGGRTDEPIAIVGMACRFPGDVHSPEDLWRLVGEGRDAVGDFPEDRGWDMAALYDADPDARGKSYLRGAALMTDVAGFDADFFGISPREALAMDPQQRLALEASWEAVERSGTDPGSLRRTRTGVFLGALNSEYLSRLDSAPDEVEGFLGTGNMLSVTSGRIAYQLGLEGPAITVDTACSSSLVALHMAVRSLREGECDLALTGGVTVVCSSAGFVEMSRQRAFSEDGRCRAFAADASGFGPAEGVGVLLVERLSDARAKGHRVLALVRGSAVNQDGASNGLTAPNGPSQQRVIRAALADAGVPPGEVDAVEAHGTGTNLGDPIEADALLATYGRDRERPLWLGSVKSNIGHTQAAAGVAGVIKMVMALRERMLPRTLHVERPTPHVDWSAGGLRLLAEPREWTANGHPRRAGVSSFGISGTNAHVVLEEAPAQEAPRPVVVSGPEGLPGSPVVPWPLSARSADGLGARAASLAEALGAVQPVDAGWALASRSAWEHRAVVWGSAGAELTAGLEALAAGRAARNTVSGTVSPGHGVVFVFPGQGAQWLGMGRGLLKSSPVFAARVAECETALSPYVDWSLTEVLHRDDDAWMECVDVLQPVLWAVMVSLAAVWESLGVRPTAVMGHSQGEIAAAAVAGALSLDDAARVVALRASTTGRELSGRGGMLSLAAGPEQAAEWVAPYGDRASVAVYNGPDATAVAGDPEALDEIAATAEAAGVRARRIQAAYASHSPHVEAVRSKLLEDFAPVTPKASRIPLISTVTGDVLDTTTMDAAYWYENVRRPVRFTDAVQQALSHGRFVEVSAHPVLTTSVQATAEAADRPVTVVGTLRRDEDENARFVANAAELWVGGADVDWSAVYAGRTAHPVDLPTYPFQHRRYWLEPLAPTTDVTGAGLTSTDHPLLGACVNVAVDGRAVLTGRLSTRSQPWLADHAVAGTVLLPGTAFVELAIRAGDEAGCGHLSELTLHEPLTLAADSAARIQVVVGAPDENGDRELTVHSRPEDAEQDHPWTRHAEGLLSERPAEPSPALTDWPPPGAEPADVSGFYATAATAGYGYGPAFQGLRAVWRRGEEVFAEVALPEEAKTDAARFGVHPALFDSALHAIGFASFAGDPAALRLPFTWSGVTLFAAGADRLRVRIAANADDTLSVRVADATGTPVAAVDSLALRTVTADQIAAGPDADSLFVLDWTPVAAPSAVRSERWALLGGSTLPVPADVAVHADLADLPEPLPEAVLRAVPGAEADAPADAARKVTERVLAQVQEWLADERLTETRLVLVTRGAVSAGRDTDLTDITAAPVWGLIRSVQTENPGRFLLLDLDPGEEPTAEQLATAVAAALEADEYQVAVRAGTPLTPRLVRPRDASALVPPAGRAWRLDTAASGTLDGLALLPHPEATEPLAPGQVRVSVRAAGVNFRDVLIGLGMVPGQTVMGSEGAGVVTETGPGVTRFAPGDRVLGLMGGALGPLAVTDERVLAPVPEGWSFAQAASVPVVFLTAYYGLRDLAGLDEGHTVLVHAGAGGVGMAAIQLARHFGARALATAGPGKWDALRELGLTDEEIASSRDLDFRDSFKAATEGSGVDVVLNSLTGEYIDASLELLPRGGRFLELGKTDRRDPDQVAQDHPGVSYAAYDLGDAGADRIGEMLTEILRLFTAGKLSPLPVTAWDVRRAPEAFRHISQAKHIGKVVLTMPPALDPEGTVLITGGTGTLGARLARHLVARHGVRRLLLVGRQGPDAPGAAELHAELTESGATVDIVACDTADRDQLARTLAGAHRLTGVVHAAGVLADGTLAAQNADKLAQVWRPKAEAATHLHELTRDRDLALFALYSSAAGIGGGAGQANYAAANTYLDALAHQRRAQGLPAQSLIWGLWDETSAMTGHLDRAAADRARHNGVVKPMDTDTGLALFDAARRLDETLVVPLRLNLPLMRARARTTSDIRPLFRSLVKPGARGRATDAGQGTGSAASLTAALAGLTPAEREHRLLDLVRTHASAVLGHTGTGAVDPNRPFKDLGFDSLTAVELRNRLGAATGVRLATTVVFDQPTPLALSKHLLDRIAPGPEWEPAPEQAGDAELSRALAAVPLHRLREAGLAETLLRLARDEAVPDTPSDDDGTTEAIADMEVDDLVRMALGDADSDS</sequence>
<keyword evidence="2" id="KW-0596">Phosphopantetheine</keyword>
<dbReference type="InterPro" id="IPR001227">
    <property type="entry name" value="Ac_transferase_dom_sf"/>
</dbReference>
<dbReference type="SMART" id="SM00823">
    <property type="entry name" value="PKS_PP"/>
    <property type="match status" value="2"/>
</dbReference>
<feature type="active site" description="Proton acceptor; for dehydratase activity" evidence="8">
    <location>
        <position position="2071"/>
    </location>
</feature>
<dbReference type="InterPro" id="IPR055123">
    <property type="entry name" value="SpnB-like_Rossmann"/>
</dbReference>
<dbReference type="InterPro" id="IPR049552">
    <property type="entry name" value="PKS_DH_N"/>
</dbReference>
<dbReference type="InterPro" id="IPR014031">
    <property type="entry name" value="Ketoacyl_synth_C"/>
</dbReference>
<comment type="caution">
    <text evidence="13">The sequence shown here is derived from an EMBL/GenBank/DDBJ whole genome shotgun (WGS) entry which is preliminary data.</text>
</comment>
<dbReference type="InterPro" id="IPR036736">
    <property type="entry name" value="ACP-like_sf"/>
</dbReference>
<dbReference type="InterPro" id="IPR014043">
    <property type="entry name" value="Acyl_transferase_dom"/>
</dbReference>
<comment type="pathway">
    <text evidence="1">Antibiotic biosynthesis.</text>
</comment>
<dbReference type="InterPro" id="IPR014030">
    <property type="entry name" value="Ketoacyl_synth_N"/>
</dbReference>
<dbReference type="InterPro" id="IPR016035">
    <property type="entry name" value="Acyl_Trfase/lysoPLipase"/>
</dbReference>
<dbReference type="Pfam" id="PF08240">
    <property type="entry name" value="ADH_N"/>
    <property type="match status" value="2"/>
</dbReference>
<reference evidence="13 14" key="1">
    <citation type="submission" date="2023-05" db="EMBL/GenBank/DDBJ databases">
        <title>Streptomyces fuscus sp. nov., a brown-black pigment producing actinomyces isolated from dry sand of Sea duck farm.</title>
        <authorList>
            <person name="Xie J."/>
            <person name="Shen N."/>
        </authorList>
    </citation>
    <scope>NUCLEOTIDE SEQUENCE [LARGE SCALE GENOMIC DNA]</scope>
    <source>
        <strain evidence="13 14">GXMU-J15</strain>
    </source>
</reference>
<evidence type="ECO:0000313" key="14">
    <source>
        <dbReference type="Proteomes" id="UP001241926"/>
    </source>
</evidence>
<dbReference type="PROSITE" id="PS00606">
    <property type="entry name" value="KS3_1"/>
    <property type="match status" value="1"/>
</dbReference>
<feature type="region of interest" description="N-terminal hotdog fold" evidence="8">
    <location>
        <begin position="2039"/>
        <end position="2164"/>
    </location>
</feature>
<dbReference type="Pfam" id="PF00109">
    <property type="entry name" value="ketoacyl-synt"/>
    <property type="match status" value="1"/>
</dbReference>
<dbReference type="CDD" id="cd08956">
    <property type="entry name" value="KR_3_FAS_SDR_x"/>
    <property type="match status" value="2"/>
</dbReference>
<feature type="region of interest" description="C-terminal hotdog fold" evidence="8">
    <location>
        <begin position="2176"/>
        <end position="2315"/>
    </location>
</feature>
<keyword evidence="4" id="KW-0808">Transferase</keyword>
<dbReference type="Gene3D" id="3.40.50.11460">
    <property type="match status" value="2"/>
</dbReference>
<dbReference type="InterPro" id="IPR018201">
    <property type="entry name" value="Ketoacyl_synth_AS"/>
</dbReference>
<feature type="domain" description="PKS/mFAS DH" evidence="12">
    <location>
        <begin position="2039"/>
        <end position="2315"/>
    </location>
</feature>
<dbReference type="Pfam" id="PF21089">
    <property type="entry name" value="PKS_DH_N"/>
    <property type="match status" value="2"/>
</dbReference>
<dbReference type="Pfam" id="PF16197">
    <property type="entry name" value="KAsynt_C_assoc"/>
    <property type="match status" value="1"/>
</dbReference>
<dbReference type="InterPro" id="IPR006162">
    <property type="entry name" value="Ppantetheine_attach_site"/>
</dbReference>
<accession>A0ABT7JB88</accession>
<feature type="non-terminal residue" evidence="13">
    <location>
        <position position="1"/>
    </location>
</feature>
<dbReference type="PANTHER" id="PTHR43775">
    <property type="entry name" value="FATTY ACID SYNTHASE"/>
    <property type="match status" value="1"/>
</dbReference>
<feature type="domain" description="PKS/mFAS DH" evidence="12">
    <location>
        <begin position="1"/>
        <end position="251"/>
    </location>
</feature>
<dbReference type="InterPro" id="IPR020843">
    <property type="entry name" value="ER"/>
</dbReference>
<dbReference type="InterPro" id="IPR016039">
    <property type="entry name" value="Thiolase-like"/>
</dbReference>
<dbReference type="InterPro" id="IPR020841">
    <property type="entry name" value="PKS_Beta-ketoAc_synthase_dom"/>
</dbReference>
<dbReference type="InterPro" id="IPR020806">
    <property type="entry name" value="PKS_PP-bd"/>
</dbReference>
<dbReference type="SUPFAM" id="SSF53901">
    <property type="entry name" value="Thiolase-like"/>
    <property type="match status" value="1"/>
</dbReference>
<feature type="region of interest" description="N-terminal hotdog fold" evidence="8">
    <location>
        <begin position="1"/>
        <end position="97"/>
    </location>
</feature>
<dbReference type="SMART" id="SM00826">
    <property type="entry name" value="PKS_DH"/>
    <property type="match status" value="2"/>
</dbReference>
<dbReference type="SUPFAM" id="SSF51735">
    <property type="entry name" value="NAD(P)-binding Rossmann-fold domains"/>
    <property type="match status" value="6"/>
</dbReference>
<dbReference type="PANTHER" id="PTHR43775:SF51">
    <property type="entry name" value="INACTIVE PHENOLPHTHIOCEROL SYNTHESIS POLYKETIDE SYNTHASE TYPE I PKS1-RELATED"/>
    <property type="match status" value="1"/>
</dbReference>
<evidence type="ECO:0000256" key="1">
    <source>
        <dbReference type="ARBA" id="ARBA00004792"/>
    </source>
</evidence>
<proteinExistence type="predicted"/>
<feature type="active site" description="Proton donor; for dehydratase activity" evidence="8">
    <location>
        <position position="171"/>
    </location>
</feature>
<dbReference type="PROSITE" id="PS50075">
    <property type="entry name" value="CARRIER"/>
    <property type="match status" value="2"/>
</dbReference>
<dbReference type="Gene3D" id="3.90.180.10">
    <property type="entry name" value="Medium-chain alcohol dehydrogenases, catalytic domain"/>
    <property type="match status" value="2"/>
</dbReference>
<dbReference type="Gene3D" id="3.40.50.720">
    <property type="entry name" value="NAD(P)-binding Rossmann-like Domain"/>
    <property type="match status" value="2"/>
</dbReference>
<feature type="active site" description="Proton donor; for dehydratase activity" evidence="8">
    <location>
        <position position="2237"/>
    </location>
</feature>
<dbReference type="SUPFAM" id="SSF55048">
    <property type="entry name" value="Probable ACP-binding domain of malonyl-CoA ACP transacylase"/>
    <property type="match status" value="1"/>
</dbReference>
<dbReference type="InterPro" id="IPR013968">
    <property type="entry name" value="PKS_KR"/>
</dbReference>
<dbReference type="Pfam" id="PF00698">
    <property type="entry name" value="Acyl_transf_1"/>
    <property type="match status" value="1"/>
</dbReference>
<dbReference type="Pfam" id="PF00550">
    <property type="entry name" value="PP-binding"/>
    <property type="match status" value="2"/>
</dbReference>
<dbReference type="SMART" id="SM01294">
    <property type="entry name" value="PKS_PP_betabranch"/>
    <property type="match status" value="2"/>
</dbReference>
<dbReference type="InterPro" id="IPR016036">
    <property type="entry name" value="Malonyl_transacylase_ACP-bd"/>
</dbReference>
<feature type="domain" description="Ketosynthase family 3 (KS3)" evidence="11">
    <location>
        <begin position="1144"/>
        <end position="1568"/>
    </location>
</feature>
<dbReference type="InterPro" id="IPR036291">
    <property type="entry name" value="NAD(P)-bd_dom_sf"/>
</dbReference>
<dbReference type="Pfam" id="PF13602">
    <property type="entry name" value="ADH_zinc_N_2"/>
    <property type="match status" value="2"/>
</dbReference>
<dbReference type="InterPro" id="IPR049900">
    <property type="entry name" value="PKS_mFAS_DH"/>
</dbReference>
<keyword evidence="5" id="KW-0045">Antibiotic biosynthesis</keyword>
<dbReference type="SMART" id="SM00827">
    <property type="entry name" value="PKS_AT"/>
    <property type="match status" value="1"/>
</dbReference>
<dbReference type="SUPFAM" id="SSF50129">
    <property type="entry name" value="GroES-like"/>
    <property type="match status" value="2"/>
</dbReference>
<dbReference type="SMART" id="SM00822">
    <property type="entry name" value="PKS_KR"/>
    <property type="match status" value="2"/>
</dbReference>
<dbReference type="Pfam" id="PF02801">
    <property type="entry name" value="Ketoacyl-synt_C"/>
    <property type="match status" value="1"/>
</dbReference>
<keyword evidence="3" id="KW-0597">Phosphoprotein</keyword>
<dbReference type="SMART" id="SM00825">
    <property type="entry name" value="PKS_KS"/>
    <property type="match status" value="1"/>
</dbReference>
<evidence type="ECO:0000256" key="5">
    <source>
        <dbReference type="ARBA" id="ARBA00023194"/>
    </source>
</evidence>
<dbReference type="InterPro" id="IPR042104">
    <property type="entry name" value="PKS_dehydratase_sf"/>
</dbReference>
<evidence type="ECO:0000259" key="10">
    <source>
        <dbReference type="PROSITE" id="PS50075"/>
    </source>
</evidence>
<evidence type="ECO:0000256" key="7">
    <source>
        <dbReference type="ARBA" id="ARBA00023315"/>
    </source>
</evidence>
<name>A0ABT7JB88_9ACTN</name>
<feature type="active site" description="Proton acceptor; for dehydratase activity" evidence="8">
    <location>
        <position position="7"/>
    </location>
</feature>
<evidence type="ECO:0000259" key="11">
    <source>
        <dbReference type="PROSITE" id="PS52004"/>
    </source>
</evidence>
<dbReference type="Gene3D" id="3.30.70.3290">
    <property type="match status" value="1"/>
</dbReference>
<keyword evidence="7" id="KW-0012">Acyltransferase</keyword>
<evidence type="ECO:0000256" key="9">
    <source>
        <dbReference type="SAM" id="MobiDB-lite"/>
    </source>
</evidence>
<dbReference type="Gene3D" id="3.40.366.10">
    <property type="entry name" value="Malonyl-Coenzyme A Acyl Carrier Protein, domain 2"/>
    <property type="match status" value="1"/>
</dbReference>
<dbReference type="SMART" id="SM00829">
    <property type="entry name" value="PKS_ER"/>
    <property type="match status" value="2"/>
</dbReference>
<dbReference type="PROSITE" id="PS52004">
    <property type="entry name" value="KS3_2"/>
    <property type="match status" value="1"/>
</dbReference>
<dbReference type="CDD" id="cd00833">
    <property type="entry name" value="PKS"/>
    <property type="match status" value="1"/>
</dbReference>
<keyword evidence="14" id="KW-1185">Reference proteome</keyword>